<dbReference type="PANTHER" id="PTHR40469:SF2">
    <property type="entry name" value="GALACTOSE-BINDING DOMAIN-LIKE SUPERFAMILY PROTEIN"/>
    <property type="match status" value="1"/>
</dbReference>
<dbReference type="SMART" id="SM00606">
    <property type="entry name" value="CBD_IV"/>
    <property type="match status" value="1"/>
</dbReference>
<feature type="compositionally biased region" description="Basic and acidic residues" evidence="2">
    <location>
        <begin position="907"/>
        <end position="916"/>
    </location>
</feature>
<evidence type="ECO:0000313" key="6">
    <source>
        <dbReference type="Proteomes" id="UP001596108"/>
    </source>
</evidence>
<dbReference type="Gene3D" id="3.40.50.880">
    <property type="match status" value="1"/>
</dbReference>
<dbReference type="Pfam" id="PF06283">
    <property type="entry name" value="ThuA"/>
    <property type="match status" value="1"/>
</dbReference>
<evidence type="ECO:0000313" key="5">
    <source>
        <dbReference type="EMBL" id="MFC5529030.1"/>
    </source>
</evidence>
<feature type="region of interest" description="Disordered" evidence="2">
    <location>
        <begin position="907"/>
        <end position="927"/>
    </location>
</feature>
<dbReference type="SUPFAM" id="SSF50952">
    <property type="entry name" value="Soluble quinoprotein glucose dehydrogenase"/>
    <property type="match status" value="1"/>
</dbReference>
<evidence type="ECO:0000259" key="3">
    <source>
        <dbReference type="PROSITE" id="PS50093"/>
    </source>
</evidence>
<dbReference type="InterPro" id="IPR022409">
    <property type="entry name" value="PKD/Chitinase_dom"/>
</dbReference>
<comment type="caution">
    <text evidence="5">The sequence shown here is derived from an EMBL/GenBank/DDBJ whole genome shotgun (WGS) entry which is preliminary data.</text>
</comment>
<dbReference type="SMART" id="SM00089">
    <property type="entry name" value="PKD"/>
    <property type="match status" value="1"/>
</dbReference>
<dbReference type="SUPFAM" id="SSF49299">
    <property type="entry name" value="PKD domain"/>
    <property type="match status" value="1"/>
</dbReference>
<dbReference type="InterPro" id="IPR005084">
    <property type="entry name" value="CBM6"/>
</dbReference>
<feature type="domain" description="CBM6" evidence="4">
    <location>
        <begin position="903"/>
        <end position="1029"/>
    </location>
</feature>
<proteinExistence type="predicted"/>
<evidence type="ECO:0000256" key="1">
    <source>
        <dbReference type="ARBA" id="ARBA00022729"/>
    </source>
</evidence>
<dbReference type="CDD" id="cd00146">
    <property type="entry name" value="PKD"/>
    <property type="match status" value="1"/>
</dbReference>
<dbReference type="InterPro" id="IPR035986">
    <property type="entry name" value="PKD_dom_sf"/>
</dbReference>
<dbReference type="SUPFAM" id="SSF52317">
    <property type="entry name" value="Class I glutamine amidotransferase-like"/>
    <property type="match status" value="1"/>
</dbReference>
<dbReference type="Proteomes" id="UP001596108">
    <property type="component" value="Unassembled WGS sequence"/>
</dbReference>
<dbReference type="SUPFAM" id="SSF49785">
    <property type="entry name" value="Galactose-binding domain-like"/>
    <property type="match status" value="1"/>
</dbReference>
<keyword evidence="1" id="KW-0732">Signal</keyword>
<dbReference type="CDD" id="cd04084">
    <property type="entry name" value="CBM6_xylanase-like"/>
    <property type="match status" value="1"/>
</dbReference>
<protein>
    <submittedName>
        <fullName evidence="5">ThuA domain-containing protein</fullName>
    </submittedName>
</protein>
<dbReference type="InterPro" id="IPR011041">
    <property type="entry name" value="Quinoprot_gluc/sorb_DH_b-prop"/>
</dbReference>
<name>A0ABW0QY44_9BACL</name>
<dbReference type="EMBL" id="JBHSNC010000019">
    <property type="protein sequence ID" value="MFC5529030.1"/>
    <property type="molecule type" value="Genomic_DNA"/>
</dbReference>
<keyword evidence="6" id="KW-1185">Reference proteome</keyword>
<sequence length="1036" mass="113955">MLRRLRNNKRTLIFILIVCILAASALVWQQQQSKSTAADAPSHLIYKVLVFSKTAGFRHDSIPAGIEAIKKMSDANHFTVDATEDASVFTEANLAQYAAVIFLSTTGDVLDAAQQAAFEKYIESGKGYVGIHSASDTEYSWPWYGDLIGTYFKDHPEPQSANVIMNDLVHPSTSMLPPVWTRTDEWYNFKEDPRGKVHVLATLDEKSYKGGTMGFDHPTAWCQAYDGGRAWYTGGGHTIESFADPIFMQHVLGGIQWAAGQAEGDCTATDYDGSFEKVTLQTGLAQPLTLKVAQDGKVYFIERSGNVKVYDPATAATTLVGKVPVYFEHEDGLLGLELDPNFAKNSNIYLYYSPQGSKAVNRLSRFTLKDGKIAFDTEKIVLETPIDRTECCHSAGDLEFDSAGNLFLSLGDNTDPFESDGFGPMDERKDRAKWDAQRTAGNTQDLRGKILRIKPKDDGTYEIPEGNLFPADGSQGRPEIFVMGDRNPYRITTDPYTNWLYWGEVGPDAGQDRITRGPKGYDEVNQAKVAGNYGWPYCIADNKSYNDYDFLTTAFNKKNNCAAIINNSPNNTGISNLPPAQPALIYYPYGKSAEFPELEEGPGGRTAVVGSMYKYDPELKAQNKFPQYFDRTLFFMDWSRNWIKEVRLDKDGNLLKINPFMPGTTFKRPVDIDFGPDGTMYMLEYGTGWGDNNDAILVQIKYTGGVNKAPVIAMAEDKTDGMGPLAVKFSTEGTADPEGNAFTFKWDFESDGTIDSTEPSPAHTYDKNGQYVAKLTVEDDQGGVSNANVTIVVGNNSPKVTIDTPYNGGFFAWGDTIPYTITATDTEDSSINCDNVGLLPSLGHDQHAHADTNHTGCSGTFTTVKSDTNIENTFYILEATYTDNGANGVPALTGKATAKLFSEDRQAEHADELHGVEEEDTSDTGTGKSVAFIENGDWIMWKGMNLHGIDSLKYRVSSAGAGGTIEMHADKVDGPLLASVQVKSTGDWQKWETLESPLQTKPSDGQHDIYFVFKGGDGFLFNVNWLEFVGPGITGK</sequence>
<organism evidence="5 6">
    <name type="scientific">Cohnella yongneupensis</name>
    <dbReference type="NCBI Taxonomy" id="425006"/>
    <lineage>
        <taxon>Bacteria</taxon>
        <taxon>Bacillati</taxon>
        <taxon>Bacillota</taxon>
        <taxon>Bacilli</taxon>
        <taxon>Bacillales</taxon>
        <taxon>Paenibacillaceae</taxon>
        <taxon>Cohnella</taxon>
    </lineage>
</organism>
<dbReference type="InterPro" id="IPR029010">
    <property type="entry name" value="ThuA-like"/>
</dbReference>
<evidence type="ECO:0000259" key="4">
    <source>
        <dbReference type="PROSITE" id="PS51175"/>
    </source>
</evidence>
<dbReference type="PANTHER" id="PTHR40469">
    <property type="entry name" value="SECRETED GLYCOSYL HYDROLASE"/>
    <property type="match status" value="1"/>
</dbReference>
<gene>
    <name evidence="5" type="ORF">ACFPQ4_06125</name>
</gene>
<dbReference type="Gene3D" id="2.120.10.30">
    <property type="entry name" value="TolB, C-terminal domain"/>
    <property type="match status" value="1"/>
</dbReference>
<dbReference type="InterPro" id="IPR000601">
    <property type="entry name" value="PKD_dom"/>
</dbReference>
<feature type="domain" description="PKD" evidence="3">
    <location>
        <begin position="710"/>
        <end position="793"/>
    </location>
</feature>
<dbReference type="InterPro" id="IPR012938">
    <property type="entry name" value="Glc/Sorbosone_DH"/>
</dbReference>
<dbReference type="Pfam" id="PF03422">
    <property type="entry name" value="CBM_6"/>
    <property type="match status" value="1"/>
</dbReference>
<dbReference type="Gene3D" id="2.60.40.10">
    <property type="entry name" value="Immunoglobulins"/>
    <property type="match status" value="1"/>
</dbReference>
<accession>A0ABW0QY44</accession>
<dbReference type="Gene3D" id="2.60.120.260">
    <property type="entry name" value="Galactose-binding domain-like"/>
    <property type="match status" value="1"/>
</dbReference>
<dbReference type="InterPro" id="IPR006584">
    <property type="entry name" value="Cellulose-bd_IV"/>
</dbReference>
<evidence type="ECO:0000256" key="2">
    <source>
        <dbReference type="SAM" id="MobiDB-lite"/>
    </source>
</evidence>
<dbReference type="Pfam" id="PF07995">
    <property type="entry name" value="GSDH"/>
    <property type="match status" value="1"/>
</dbReference>
<dbReference type="PROSITE" id="PS50093">
    <property type="entry name" value="PKD"/>
    <property type="match status" value="1"/>
</dbReference>
<dbReference type="InterPro" id="IPR011042">
    <property type="entry name" value="6-blade_b-propeller_TolB-like"/>
</dbReference>
<dbReference type="InterPro" id="IPR029062">
    <property type="entry name" value="Class_I_gatase-like"/>
</dbReference>
<dbReference type="Pfam" id="PF18911">
    <property type="entry name" value="PKD_4"/>
    <property type="match status" value="1"/>
</dbReference>
<dbReference type="RefSeq" id="WP_378110901.1">
    <property type="nucleotide sequence ID" value="NZ_JBHSNC010000019.1"/>
</dbReference>
<dbReference type="PROSITE" id="PS51175">
    <property type="entry name" value="CBM6"/>
    <property type="match status" value="1"/>
</dbReference>
<dbReference type="InterPro" id="IPR013783">
    <property type="entry name" value="Ig-like_fold"/>
</dbReference>
<dbReference type="InterPro" id="IPR008979">
    <property type="entry name" value="Galactose-bd-like_sf"/>
</dbReference>
<reference evidence="6" key="1">
    <citation type="journal article" date="2019" name="Int. J. Syst. Evol. Microbiol.">
        <title>The Global Catalogue of Microorganisms (GCM) 10K type strain sequencing project: providing services to taxonomists for standard genome sequencing and annotation.</title>
        <authorList>
            <consortium name="The Broad Institute Genomics Platform"/>
            <consortium name="The Broad Institute Genome Sequencing Center for Infectious Disease"/>
            <person name="Wu L."/>
            <person name="Ma J."/>
        </authorList>
    </citation>
    <scope>NUCLEOTIDE SEQUENCE [LARGE SCALE GENOMIC DNA]</scope>
    <source>
        <strain evidence="6">CGMCC 1.18578</strain>
    </source>
</reference>